<protein>
    <submittedName>
        <fullName evidence="1">Uncharacterized protein</fullName>
    </submittedName>
</protein>
<organism evidence="1 2">
    <name type="scientific">Micavibrio aeruginosavorus</name>
    <dbReference type="NCBI Taxonomy" id="349221"/>
    <lineage>
        <taxon>Bacteria</taxon>
        <taxon>Pseudomonadati</taxon>
        <taxon>Bdellovibrionota</taxon>
        <taxon>Bdellovibrionia</taxon>
        <taxon>Bdellovibrionales</taxon>
        <taxon>Pseudobdellovibrionaceae</taxon>
        <taxon>Micavibrio</taxon>
    </lineage>
</organism>
<evidence type="ECO:0000313" key="1">
    <source>
        <dbReference type="EMBL" id="QQG36508.1"/>
    </source>
</evidence>
<evidence type="ECO:0000313" key="2">
    <source>
        <dbReference type="Proteomes" id="UP000595362"/>
    </source>
</evidence>
<name>A0A7T5R2S5_9BACT</name>
<reference evidence="1 2" key="1">
    <citation type="submission" date="2020-07" db="EMBL/GenBank/DDBJ databases">
        <title>Huge and variable diversity of episymbiotic CPR bacteria and DPANN archaea in groundwater ecosystems.</title>
        <authorList>
            <person name="He C.Y."/>
            <person name="Keren R."/>
            <person name="Whittaker M."/>
            <person name="Farag I.F."/>
            <person name="Doudna J."/>
            <person name="Cate J.H.D."/>
            <person name="Banfield J.F."/>
        </authorList>
    </citation>
    <scope>NUCLEOTIDE SEQUENCE [LARGE SCALE GENOMIC DNA]</scope>
    <source>
        <strain evidence="1">NC_groundwater_70_Ag_B-0.1um_54_66</strain>
    </source>
</reference>
<dbReference type="EMBL" id="CP066681">
    <property type="protein sequence ID" value="QQG36508.1"/>
    <property type="molecule type" value="Genomic_DNA"/>
</dbReference>
<accession>A0A7T5R2S5</accession>
<proteinExistence type="predicted"/>
<dbReference type="AlphaFoldDB" id="A0A7T5R2S5"/>
<dbReference type="Proteomes" id="UP000595362">
    <property type="component" value="Chromosome"/>
</dbReference>
<gene>
    <name evidence="1" type="ORF">HYS17_01570</name>
</gene>
<sequence>MTGSIMNDQPRRQIGPHQGREAELLLKGEKPVALFSAPCLNHQPDQIQRLEQAVEHGLLCKAFMSSAIADRTFYCLPQAQMQMRELMAIYQRLDSQTPPDATEMTISLEDHRRIGTLLGYAPEDIEVFLEQERLRAQARQAQQVHPVMR</sequence>